<dbReference type="InterPro" id="IPR036291">
    <property type="entry name" value="NAD(P)-bd_dom_sf"/>
</dbReference>
<comment type="caution">
    <text evidence="4">The sequence shown here is derived from an EMBL/GenBank/DDBJ whole genome shotgun (WGS) entry which is preliminary data.</text>
</comment>
<evidence type="ECO:0000259" key="3">
    <source>
        <dbReference type="SMART" id="SM00822"/>
    </source>
</evidence>
<feature type="domain" description="Ketoreductase" evidence="3">
    <location>
        <begin position="7"/>
        <end position="189"/>
    </location>
</feature>
<evidence type="ECO:0000313" key="4">
    <source>
        <dbReference type="EMBL" id="EFI35487.1"/>
    </source>
</evidence>
<keyword evidence="5" id="KW-1185">Reference proteome</keyword>
<dbReference type="eggNOG" id="COG0300">
    <property type="taxonomic scope" value="Bacteria"/>
</dbReference>
<organism evidence="4 5">
    <name type="scientific">Desulfonatronospira thiodismutans ASO3-1</name>
    <dbReference type="NCBI Taxonomy" id="555779"/>
    <lineage>
        <taxon>Bacteria</taxon>
        <taxon>Pseudomonadati</taxon>
        <taxon>Thermodesulfobacteriota</taxon>
        <taxon>Desulfovibrionia</taxon>
        <taxon>Desulfovibrionales</taxon>
        <taxon>Desulfonatronovibrionaceae</taxon>
        <taxon>Desulfonatronospira</taxon>
    </lineage>
</organism>
<dbReference type="InterPro" id="IPR057326">
    <property type="entry name" value="KR_dom"/>
</dbReference>
<dbReference type="InterPro" id="IPR002347">
    <property type="entry name" value="SDR_fam"/>
</dbReference>
<accession>D6SLC6</accession>
<comment type="similarity">
    <text evidence="1">Belongs to the short-chain dehydrogenases/reductases (SDR) family.</text>
</comment>
<evidence type="ECO:0000313" key="5">
    <source>
        <dbReference type="Proteomes" id="UP000005496"/>
    </source>
</evidence>
<dbReference type="SMART" id="SM00822">
    <property type="entry name" value="PKS_KR"/>
    <property type="match status" value="1"/>
</dbReference>
<dbReference type="EMBL" id="ACJN02000001">
    <property type="protein sequence ID" value="EFI35487.1"/>
    <property type="molecule type" value="Genomic_DNA"/>
</dbReference>
<dbReference type="Gene3D" id="3.40.50.720">
    <property type="entry name" value="NAD(P)-binding Rossmann-like Domain"/>
    <property type="match status" value="1"/>
</dbReference>
<dbReference type="Pfam" id="PF00106">
    <property type="entry name" value="adh_short"/>
    <property type="match status" value="1"/>
</dbReference>
<dbReference type="Proteomes" id="UP000005496">
    <property type="component" value="Unassembled WGS sequence"/>
</dbReference>
<gene>
    <name evidence="4" type="ORF">Dthio_PD2910</name>
</gene>
<name>D6SLC6_9BACT</name>
<dbReference type="RefSeq" id="WP_008868619.1">
    <property type="nucleotide sequence ID" value="NZ_ACJN02000001.1"/>
</dbReference>
<reference evidence="4" key="1">
    <citation type="submission" date="2010-05" db="EMBL/GenBank/DDBJ databases">
        <title>The draft genome of Desulfonatronospira thiodismutans ASO3-1.</title>
        <authorList>
            <consortium name="US DOE Joint Genome Institute (JGI-PGF)"/>
            <person name="Lucas S."/>
            <person name="Copeland A."/>
            <person name="Lapidus A."/>
            <person name="Cheng J.-F."/>
            <person name="Bruce D."/>
            <person name="Goodwin L."/>
            <person name="Pitluck S."/>
            <person name="Chertkov O."/>
            <person name="Brettin T."/>
            <person name="Detter J.C."/>
            <person name="Han C."/>
            <person name="Land M.L."/>
            <person name="Hauser L."/>
            <person name="Kyrpides N."/>
            <person name="Mikhailova N."/>
            <person name="Muyzer G."/>
            <person name="Woyke T."/>
        </authorList>
    </citation>
    <scope>NUCLEOTIDE SEQUENCE [LARGE SCALE GENOMIC DNA]</scope>
    <source>
        <strain evidence="4">ASO3-1</strain>
    </source>
</reference>
<dbReference type="AlphaFoldDB" id="D6SLC6"/>
<dbReference type="SUPFAM" id="SSF51735">
    <property type="entry name" value="NAD(P)-binding Rossmann-fold domains"/>
    <property type="match status" value="1"/>
</dbReference>
<dbReference type="OrthoDB" id="335726at2"/>
<dbReference type="PRINTS" id="PR00081">
    <property type="entry name" value="GDHRDH"/>
</dbReference>
<proteinExistence type="inferred from homology"/>
<protein>
    <submittedName>
        <fullName evidence="4">Short-chain dehydrogenase/reductase SDR</fullName>
    </submittedName>
</protein>
<dbReference type="PANTHER" id="PTHR43008:SF8">
    <property type="entry name" value="BENZIL REDUCTASE ((S)-BENZOIN FORMING) IRC24"/>
    <property type="match status" value="1"/>
</dbReference>
<dbReference type="GO" id="GO:0050664">
    <property type="term" value="F:oxidoreductase activity, acting on NAD(P)H, oxygen as acceptor"/>
    <property type="evidence" value="ECO:0007669"/>
    <property type="project" value="TreeGrafter"/>
</dbReference>
<evidence type="ECO:0000256" key="2">
    <source>
        <dbReference type="ARBA" id="ARBA00023002"/>
    </source>
</evidence>
<sequence>MSELKDSTMIVTGASMGIGRALALGLAHEGVNLVLNARSREPLHETAQNCSGHHVMVRTAAGDISRVETVKQCVEKAREMGGLSGFIHAAGILSPGAYLWEMQEESFNEVMDSNVKASFLLVRYAVPEIMNRQNGLAVFVGSGAAEITQPGIGAYCSAKAAQEHLARQLAAETDRITCFVFRPGIVDTRMQDQARQAQGGAAGHLHRVFRPWKERGELLTPEQSAAGLIKLLKGDLNKLHGGIFRAGE</sequence>
<dbReference type="PANTHER" id="PTHR43008">
    <property type="entry name" value="BENZIL REDUCTASE"/>
    <property type="match status" value="1"/>
</dbReference>
<evidence type="ECO:0000256" key="1">
    <source>
        <dbReference type="ARBA" id="ARBA00006484"/>
    </source>
</evidence>
<keyword evidence="2" id="KW-0560">Oxidoreductase</keyword>